<feature type="compositionally biased region" description="Basic and acidic residues" evidence="1">
    <location>
        <begin position="46"/>
        <end position="79"/>
    </location>
</feature>
<dbReference type="Pfam" id="PF17010">
    <property type="entry name" value="DUF5092"/>
    <property type="match status" value="2"/>
</dbReference>
<feature type="compositionally biased region" description="Acidic residues" evidence="1">
    <location>
        <begin position="215"/>
        <end position="224"/>
    </location>
</feature>
<feature type="compositionally biased region" description="Low complexity" evidence="1">
    <location>
        <begin position="381"/>
        <end position="392"/>
    </location>
</feature>
<feature type="transmembrane region" description="Helical" evidence="2">
    <location>
        <begin position="645"/>
        <end position="663"/>
    </location>
</feature>
<feature type="region of interest" description="Disordered" evidence="1">
    <location>
        <begin position="350"/>
        <end position="426"/>
    </location>
</feature>
<feature type="compositionally biased region" description="Basic and acidic residues" evidence="1">
    <location>
        <begin position="368"/>
        <end position="380"/>
    </location>
</feature>
<reference evidence="3 4" key="1">
    <citation type="submission" date="2016-08" db="EMBL/GenBank/DDBJ databases">
        <title>A Parts List for Fungal Cellulosomes Revealed by Comparative Genomics.</title>
        <authorList>
            <consortium name="DOE Joint Genome Institute"/>
            <person name="Haitjema C.H."/>
            <person name="Gilmore S.P."/>
            <person name="Henske J.K."/>
            <person name="Solomon K.V."/>
            <person name="De Groot R."/>
            <person name="Kuo A."/>
            <person name="Mondo S.J."/>
            <person name="Salamov A.A."/>
            <person name="Labutti K."/>
            <person name="Zhao Z."/>
            <person name="Chiniquy J."/>
            <person name="Barry K."/>
            <person name="Brewer H.M."/>
            <person name="Purvine S.O."/>
            <person name="Wright A.T."/>
            <person name="Boxma B."/>
            <person name="Van Alen T."/>
            <person name="Hackstein J.H."/>
            <person name="Baker S.E."/>
            <person name="Grigoriev I.V."/>
            <person name="O'Malley M.A."/>
        </authorList>
    </citation>
    <scope>NUCLEOTIDE SEQUENCE [LARGE SCALE GENOMIC DNA]</scope>
    <source>
        <strain evidence="3 4">S4</strain>
    </source>
</reference>
<comment type="caution">
    <text evidence="3">The sequence shown here is derived from an EMBL/GenBank/DDBJ whole genome shotgun (WGS) entry which is preliminary data.</text>
</comment>
<feature type="region of interest" description="Disordered" evidence="1">
    <location>
        <begin position="210"/>
        <end position="234"/>
    </location>
</feature>
<reference evidence="3 4" key="2">
    <citation type="submission" date="2016-08" db="EMBL/GenBank/DDBJ databases">
        <title>Pervasive Adenine N6-methylation of Active Genes in Fungi.</title>
        <authorList>
            <consortium name="DOE Joint Genome Institute"/>
            <person name="Mondo S.J."/>
            <person name="Dannebaum R.O."/>
            <person name="Kuo R.C."/>
            <person name="Labutti K."/>
            <person name="Haridas S."/>
            <person name="Kuo A."/>
            <person name="Salamov A."/>
            <person name="Ahrendt S.R."/>
            <person name="Lipzen A."/>
            <person name="Sullivan W."/>
            <person name="Andreopoulos W.B."/>
            <person name="Clum A."/>
            <person name="Lindquist E."/>
            <person name="Daum C."/>
            <person name="Ramamoorthy G.K."/>
            <person name="Gryganskyi A."/>
            <person name="Culley D."/>
            <person name="Magnuson J.K."/>
            <person name="James T.Y."/>
            <person name="O'Malley M.A."/>
            <person name="Stajich J.E."/>
            <person name="Spatafora J.W."/>
            <person name="Visel A."/>
            <person name="Grigoriev I.V."/>
        </authorList>
    </citation>
    <scope>NUCLEOTIDE SEQUENCE [LARGE SCALE GENOMIC DNA]</scope>
    <source>
        <strain evidence="3 4">S4</strain>
    </source>
</reference>
<keyword evidence="2" id="KW-0812">Transmembrane</keyword>
<evidence type="ECO:0000256" key="2">
    <source>
        <dbReference type="SAM" id="Phobius"/>
    </source>
</evidence>
<keyword evidence="2" id="KW-0472">Membrane</keyword>
<protein>
    <submittedName>
        <fullName evidence="3">Uncharacterized protein</fullName>
    </submittedName>
</protein>
<evidence type="ECO:0000313" key="4">
    <source>
        <dbReference type="Proteomes" id="UP000193944"/>
    </source>
</evidence>
<keyword evidence="2" id="KW-1133">Transmembrane helix</keyword>
<accession>A0A1Y1XQF6</accession>
<dbReference type="OrthoDB" id="2189509at2759"/>
<dbReference type="EMBL" id="MCFG01000003">
    <property type="protein sequence ID" value="ORX87972.1"/>
    <property type="molecule type" value="Genomic_DNA"/>
</dbReference>
<name>A0A1Y1XQF6_9FUNG</name>
<dbReference type="Proteomes" id="UP000193944">
    <property type="component" value="Unassembled WGS sequence"/>
</dbReference>
<keyword evidence="4" id="KW-1185">Reference proteome</keyword>
<proteinExistence type="predicted"/>
<dbReference type="AlphaFoldDB" id="A0A1Y1XQF6"/>
<organism evidence="3 4">
    <name type="scientific">Anaeromyces robustus</name>
    <dbReference type="NCBI Taxonomy" id="1754192"/>
    <lineage>
        <taxon>Eukaryota</taxon>
        <taxon>Fungi</taxon>
        <taxon>Fungi incertae sedis</taxon>
        <taxon>Chytridiomycota</taxon>
        <taxon>Chytridiomycota incertae sedis</taxon>
        <taxon>Neocallimastigomycetes</taxon>
        <taxon>Neocallimastigales</taxon>
        <taxon>Neocallimastigaceae</taxon>
        <taxon>Anaeromyces</taxon>
    </lineage>
</organism>
<feature type="transmembrane region" description="Helical" evidence="2">
    <location>
        <begin position="669"/>
        <end position="688"/>
    </location>
</feature>
<gene>
    <name evidence="3" type="ORF">BCR32DRAFT_214810</name>
</gene>
<feature type="compositionally biased region" description="Low complexity" evidence="1">
    <location>
        <begin position="399"/>
        <end position="417"/>
    </location>
</feature>
<dbReference type="InterPro" id="IPR031537">
    <property type="entry name" value="DUF5092"/>
</dbReference>
<evidence type="ECO:0000313" key="3">
    <source>
        <dbReference type="EMBL" id="ORX87972.1"/>
    </source>
</evidence>
<evidence type="ECO:0000256" key="1">
    <source>
        <dbReference type="SAM" id="MobiDB-lite"/>
    </source>
</evidence>
<sequence length="689" mass="78550">METADKPHIDTSQVAVSVSINTPQSASVFSPLPNIPTFIKLYGQPESKDEKKNENDDKNNKKDEKENENDDKNNKKDEKSEVLDIIDANDEDPFTLESFLSLIMLYVKNKKDFIISRVKTADPNDETKFYYSYYAAHHINKVIFRTQPEQSLLHRMRAKNPLNNMTIVDDVYYYVIKYEEAKKVIKNIKNKLKLKNDDIIPKTPLSPLFITPIPEENEENTNEDSENRHHIRSKSSPIKFVSNISNKAPRSIQRLLVRTGMAPLQAYPELMTRNNLRLIMKPEGLEPDPIIQSTTISNDEFNSDDLYEKAMNENQQSILSKIKSSLNKKKEEPHHEMYGSSVALLTENKDINNENNGNNENNDNDNNDINKDIKLNEGKRSSIASSSNTATNPPNITVNDDSSSSNNSNDNNNSNNNPKINITNTENGNYSQYVIDLGNEAMSSEKSTTSPKSAISSCPYPVYSNNLLKIHTTSYLNDRDSKLNVYDWIKLHSTSPLSASTNLKIDSLLSKNKKNRNNDGSSVSTDETKNEEKERLTAYIDIEEEDSDKNKKNKKDDILKELKEIIFEAPFYATDDDFLMKSSVRAYFKHNALEPDDAVLFTLPTLDNAIMINGEQHPALANFNYVLDRQMQNEARVLRKINKSLKWLLLAYLIFAFVLIKIWVPTNVVVIIIAIGIFLICFFLMVCAI</sequence>
<feature type="region of interest" description="Disordered" evidence="1">
    <location>
        <begin position="511"/>
        <end position="532"/>
    </location>
</feature>
<dbReference type="STRING" id="1754192.A0A1Y1XQF6"/>
<feature type="region of interest" description="Disordered" evidence="1">
    <location>
        <begin position="40"/>
        <end position="79"/>
    </location>
</feature>